<dbReference type="InterPro" id="IPR025847">
    <property type="entry name" value="MEDS_domain"/>
</dbReference>
<dbReference type="EMBL" id="JYIK01001117">
    <property type="protein sequence ID" value="KWX05825.1"/>
    <property type="molecule type" value="Genomic_DNA"/>
</dbReference>
<evidence type="ECO:0000313" key="4">
    <source>
        <dbReference type="EMBL" id="KWX05825.1"/>
    </source>
</evidence>
<reference evidence="5" key="3">
    <citation type="submission" date="2015-04" db="EMBL/GenBank/DDBJ databases">
        <title>Physiological reanalysis, assessment of diazotrophy, and genome sequences of multiple isolates of Streptomyces thermoautotrophicus.</title>
        <authorList>
            <person name="MacKellar D.C."/>
            <person name="Lieber L."/>
            <person name="Norman J."/>
            <person name="Bolger A."/>
            <person name="Tobin C."/>
            <person name="Murray J.W."/>
            <person name="Chang R."/>
            <person name="Ford T."/>
            <person name="Nguyen P.Q."/>
            <person name="Woodward J."/>
            <person name="Permingeat H."/>
            <person name="Joshi N.S."/>
            <person name="Silver P.A."/>
            <person name="Usadel B."/>
            <person name="Rutherford A.W."/>
            <person name="Friesen M."/>
            <person name="Prell J."/>
        </authorList>
    </citation>
    <scope>NUCLEOTIDE SEQUENCE [LARGE SCALE GENOMIC DNA]</scope>
    <source>
        <strain evidence="5">H1</strain>
    </source>
</reference>
<evidence type="ECO:0000259" key="1">
    <source>
        <dbReference type="Pfam" id="PF14417"/>
    </source>
</evidence>
<evidence type="ECO:0000313" key="3">
    <source>
        <dbReference type="EMBL" id="KWX05115.1"/>
    </source>
</evidence>
<evidence type="ECO:0000313" key="7">
    <source>
        <dbReference type="Proteomes" id="UP000070659"/>
    </source>
</evidence>
<organism evidence="3 7">
    <name type="scientific">Carbonactinospora thermoautotrophica</name>
    <dbReference type="NCBI Taxonomy" id="1469144"/>
    <lineage>
        <taxon>Bacteria</taxon>
        <taxon>Bacillati</taxon>
        <taxon>Actinomycetota</taxon>
        <taxon>Actinomycetes</taxon>
        <taxon>Kitasatosporales</taxon>
        <taxon>Carbonactinosporaceae</taxon>
        <taxon>Carbonactinospora</taxon>
    </lineage>
</organism>
<evidence type="ECO:0000313" key="5">
    <source>
        <dbReference type="Proteomes" id="UP000070188"/>
    </source>
</evidence>
<dbReference type="Pfam" id="PF14417">
    <property type="entry name" value="MEDS"/>
    <property type="match status" value="1"/>
</dbReference>
<evidence type="ECO:0000313" key="6">
    <source>
        <dbReference type="Proteomes" id="UP000070598"/>
    </source>
</evidence>
<dbReference type="PATRIC" id="fig|1469144.10.peg.803"/>
<dbReference type="Proteomes" id="UP000070659">
    <property type="component" value="Unassembled WGS sequence"/>
</dbReference>
<dbReference type="OrthoDB" id="116243at2"/>
<feature type="domain" description="MEDS" evidence="1">
    <location>
        <begin position="20"/>
        <end position="180"/>
    </location>
</feature>
<dbReference type="GO" id="GO:0016301">
    <property type="term" value="F:kinase activity"/>
    <property type="evidence" value="ECO:0007669"/>
    <property type="project" value="UniProtKB-KW"/>
</dbReference>
<dbReference type="STRING" id="1469144.LI90_699"/>
<reference evidence="6" key="2">
    <citation type="submission" date="2015-02" db="EMBL/GenBank/DDBJ databases">
        <title>Physiological reanalysis, assessment of diazotrophy, and genome sequences of multiple isolates of Streptomyces thermoautotrophicus.</title>
        <authorList>
            <person name="MacKellar D.C."/>
            <person name="Lieber L."/>
            <person name="Norman J."/>
            <person name="Bolger A."/>
            <person name="Tobin C."/>
            <person name="Murray J.W."/>
            <person name="Friesen M."/>
            <person name="Prell J."/>
        </authorList>
    </citation>
    <scope>NUCLEOTIDE SEQUENCE [LARGE SCALE GENOMIC DNA]</scope>
    <source>
        <strain evidence="6">UBT1</strain>
    </source>
</reference>
<dbReference type="Proteomes" id="UP000070598">
    <property type="component" value="Unassembled WGS sequence"/>
</dbReference>
<comment type="caution">
    <text evidence="3">The sequence shown here is derived from an EMBL/GenBank/DDBJ whole genome shotgun (WGS) entry which is preliminary data.</text>
</comment>
<protein>
    <submittedName>
        <fullName evidence="2">Protein kinase family protein</fullName>
    </submittedName>
</protein>
<dbReference type="AlphaFoldDB" id="A0A132N4Q5"/>
<name>A0A132N4Q5_9ACTN</name>
<sequence>MIGSAEVAIGIPGLSLAPGDHICAFYQGTTVHNEILAPFIRSAVDAHDKCICIVDRKTEAMLRDALAGTVDLDACVASGQLELLPIEQSYLRGGSFTANEMLEFWDTRVGGALASGHYGFARALGEATWAVQDPRFAEEFVVYEAELNRFLPQYPQVVMCLYAIDRLRGDLLCGILKTHPKLLLGSMIVENPYYMDPTEFLASRRR</sequence>
<keyword evidence="2" id="KW-0808">Transferase</keyword>
<dbReference type="Proteomes" id="UP000070188">
    <property type="component" value="Unassembled WGS sequence"/>
</dbReference>
<gene>
    <name evidence="2" type="ORF">LI90_699</name>
    <name evidence="3" type="ORF">TH66_05160</name>
    <name evidence="4" type="ORF">TR74_23500</name>
</gene>
<keyword evidence="5" id="KW-1185">Reference proteome</keyword>
<accession>A0A132N4Q5</accession>
<dbReference type="RefSeq" id="WP_066884112.1">
    <property type="nucleotide sequence ID" value="NZ_JYIJ01000013.1"/>
</dbReference>
<keyword evidence="2" id="KW-0418">Kinase</keyword>
<dbReference type="EMBL" id="LAXD01000001">
    <property type="protein sequence ID" value="KWW99067.1"/>
    <property type="molecule type" value="Genomic_DNA"/>
</dbReference>
<dbReference type="EMBL" id="JYIJ01000013">
    <property type="protein sequence ID" value="KWX05115.1"/>
    <property type="molecule type" value="Genomic_DNA"/>
</dbReference>
<reference evidence="2" key="4">
    <citation type="submission" date="2015-04" db="EMBL/GenBank/DDBJ databases">
        <title>Physiological reanalysis, assessment of diazotrophy, and genome sequences of multiple isolates of Streptomyces thermoautotrophicus.</title>
        <authorList>
            <person name="MacKellar D.C."/>
            <person name="Lieber L."/>
            <person name="Norman J."/>
            <person name="Bolger A."/>
            <person name="Tobin C."/>
            <person name="Murray J.W."/>
            <person name="Woodward J."/>
            <person name="Friesen M."/>
            <person name="Prell J."/>
        </authorList>
    </citation>
    <scope>NUCLEOTIDE SEQUENCE [LARGE SCALE GENOMIC DNA]</scope>
    <source>
        <strain evidence="2">H1</strain>
    </source>
</reference>
<evidence type="ECO:0000313" key="2">
    <source>
        <dbReference type="EMBL" id="KWW99067.1"/>
    </source>
</evidence>
<reference evidence="3 7" key="1">
    <citation type="submission" date="2015-02" db="EMBL/GenBank/DDBJ databases">
        <title>Physiological reanalysis, assessment of diazotrophy, and genome sequences of multiple isolates of Streptomyces thermoautotrophicus.</title>
        <authorList>
            <person name="MacKellar D.C."/>
            <person name="Lieber L."/>
            <person name="Norman J."/>
            <person name="Bolger A."/>
            <person name="Tobin C."/>
            <person name="Murray J.W."/>
            <person name="Prell J."/>
        </authorList>
    </citation>
    <scope>NUCLEOTIDE SEQUENCE [LARGE SCALE GENOMIC DNA]</scope>
    <source>
        <strain evidence="3 7">UBT1</strain>
    </source>
</reference>
<proteinExistence type="predicted"/>